<name>A0A699IMZ4_TANCI</name>
<keyword evidence="2" id="KW-0687">Ribonucleoprotein</keyword>
<proteinExistence type="predicted"/>
<feature type="domain" description="PB1-like" evidence="1">
    <location>
        <begin position="5"/>
        <end position="98"/>
    </location>
</feature>
<dbReference type="EMBL" id="BKCJ010319657">
    <property type="protein sequence ID" value="GEZ75812.1"/>
    <property type="molecule type" value="Genomic_DNA"/>
</dbReference>
<dbReference type="Pfam" id="PF26130">
    <property type="entry name" value="PB1-like"/>
    <property type="match status" value="1"/>
</dbReference>
<gene>
    <name evidence="2" type="ORF">Tci_547785</name>
</gene>
<dbReference type="InterPro" id="IPR058594">
    <property type="entry name" value="PB1-like_dom_pln"/>
</dbReference>
<evidence type="ECO:0000313" key="2">
    <source>
        <dbReference type="EMBL" id="GEZ75812.1"/>
    </source>
</evidence>
<comment type="caution">
    <text evidence="2">The sequence shown here is derived from an EMBL/GenBank/DDBJ whole genome shotgun (WGS) entry which is preliminary data.</text>
</comment>
<evidence type="ECO:0000259" key="1">
    <source>
        <dbReference type="Pfam" id="PF26130"/>
    </source>
</evidence>
<organism evidence="2">
    <name type="scientific">Tanacetum cinerariifolium</name>
    <name type="common">Dalmatian daisy</name>
    <name type="synonym">Chrysanthemum cinerariifolium</name>
    <dbReference type="NCBI Taxonomy" id="118510"/>
    <lineage>
        <taxon>Eukaryota</taxon>
        <taxon>Viridiplantae</taxon>
        <taxon>Streptophyta</taxon>
        <taxon>Embryophyta</taxon>
        <taxon>Tracheophyta</taxon>
        <taxon>Spermatophyta</taxon>
        <taxon>Magnoliopsida</taxon>
        <taxon>eudicotyledons</taxon>
        <taxon>Gunneridae</taxon>
        <taxon>Pentapetalae</taxon>
        <taxon>asterids</taxon>
        <taxon>campanulids</taxon>
        <taxon>Asterales</taxon>
        <taxon>Asteraceae</taxon>
        <taxon>Asteroideae</taxon>
        <taxon>Anthemideae</taxon>
        <taxon>Anthemidinae</taxon>
        <taxon>Tanacetum</taxon>
    </lineage>
</organism>
<sequence>MRLIVNFHHDGNFVPSPLMYQEGDVSIIHDIEFEGMTVARLSKMLQGTCMFPVKGIFFLVLGKKLSDGLIHIKNDLDLANCIAIGYKNGKVIDMFLEHHGYDLSHWIQTDIDKNDDEIFDVEMEDITGYAASDFIREDDVVIPYRSINDTFLNKLYNGSYINDFSDKPDVCESSQPCGKELEIDSDDEDVGKQFKLVDGVDPKLPWNEMKPTLGLRFEHPEQLKDCLTNYGVANGYQLWYMRIDYRSLFVLCGKDLAEGRSGGKKGKKYD</sequence>
<keyword evidence="2" id="KW-0689">Ribosomal protein</keyword>
<protein>
    <submittedName>
        <fullName evidence="2">60S ribosomal protein L34</fullName>
    </submittedName>
</protein>
<accession>A0A699IMZ4</accession>
<dbReference type="AlphaFoldDB" id="A0A699IMZ4"/>
<dbReference type="GO" id="GO:0005840">
    <property type="term" value="C:ribosome"/>
    <property type="evidence" value="ECO:0007669"/>
    <property type="project" value="UniProtKB-KW"/>
</dbReference>
<reference evidence="2" key="1">
    <citation type="journal article" date="2019" name="Sci. Rep.">
        <title>Draft genome of Tanacetum cinerariifolium, the natural source of mosquito coil.</title>
        <authorList>
            <person name="Yamashiro T."/>
            <person name="Shiraishi A."/>
            <person name="Satake H."/>
            <person name="Nakayama K."/>
        </authorList>
    </citation>
    <scope>NUCLEOTIDE SEQUENCE</scope>
</reference>